<name>A0A8T0I4Q2_CERPU</name>
<reference evidence="1" key="1">
    <citation type="submission" date="2020-06" db="EMBL/GenBank/DDBJ databases">
        <title>WGS assembly of Ceratodon purpureus strain R40.</title>
        <authorList>
            <person name="Carey S.B."/>
            <person name="Jenkins J."/>
            <person name="Shu S."/>
            <person name="Lovell J.T."/>
            <person name="Sreedasyam A."/>
            <person name="Maumus F."/>
            <person name="Tiley G.P."/>
            <person name="Fernandez-Pozo N."/>
            <person name="Barry K."/>
            <person name="Chen C."/>
            <person name="Wang M."/>
            <person name="Lipzen A."/>
            <person name="Daum C."/>
            <person name="Saski C.A."/>
            <person name="Payton A.C."/>
            <person name="Mcbreen J.C."/>
            <person name="Conrad R.E."/>
            <person name="Kollar L.M."/>
            <person name="Olsson S."/>
            <person name="Huttunen S."/>
            <person name="Landis J.B."/>
            <person name="Wickett N.J."/>
            <person name="Johnson M.G."/>
            <person name="Rensing S.A."/>
            <person name="Grimwood J."/>
            <person name="Schmutz J."/>
            <person name="Mcdaniel S.F."/>
        </authorList>
    </citation>
    <scope>NUCLEOTIDE SEQUENCE</scope>
    <source>
        <strain evidence="1">R40</strain>
    </source>
</reference>
<proteinExistence type="predicted"/>
<keyword evidence="2" id="KW-1185">Reference proteome</keyword>
<protein>
    <submittedName>
        <fullName evidence="1">Uncharacterized protein</fullName>
    </submittedName>
</protein>
<evidence type="ECO:0000313" key="2">
    <source>
        <dbReference type="Proteomes" id="UP000822688"/>
    </source>
</evidence>
<dbReference type="AlphaFoldDB" id="A0A8T0I4Q2"/>
<comment type="caution">
    <text evidence="1">The sequence shown here is derived from an EMBL/GenBank/DDBJ whole genome shotgun (WGS) entry which is preliminary data.</text>
</comment>
<organism evidence="1 2">
    <name type="scientific">Ceratodon purpureus</name>
    <name type="common">Fire moss</name>
    <name type="synonym">Dicranum purpureum</name>
    <dbReference type="NCBI Taxonomy" id="3225"/>
    <lineage>
        <taxon>Eukaryota</taxon>
        <taxon>Viridiplantae</taxon>
        <taxon>Streptophyta</taxon>
        <taxon>Embryophyta</taxon>
        <taxon>Bryophyta</taxon>
        <taxon>Bryophytina</taxon>
        <taxon>Bryopsida</taxon>
        <taxon>Dicranidae</taxon>
        <taxon>Pseudoditrichales</taxon>
        <taxon>Ditrichaceae</taxon>
        <taxon>Ceratodon</taxon>
    </lineage>
</organism>
<dbReference type="EMBL" id="CM026425">
    <property type="protein sequence ID" value="KAG0577945.1"/>
    <property type="molecule type" value="Genomic_DNA"/>
</dbReference>
<evidence type="ECO:0000313" key="1">
    <source>
        <dbReference type="EMBL" id="KAG0577945.1"/>
    </source>
</evidence>
<dbReference type="Proteomes" id="UP000822688">
    <property type="component" value="Chromosome 5"/>
</dbReference>
<gene>
    <name evidence="1" type="ORF">KC19_5G193600</name>
</gene>
<accession>A0A8T0I4Q2</accession>
<sequence>MFPSKTTNKHKQIEAKTKPPLIEDKSSIAIAVAMQCYAAVFSFRILSSQNGLSMGFECRPGALELS</sequence>